<dbReference type="WBParaSite" id="ES5_v2.g9147.t1">
    <property type="protein sequence ID" value="ES5_v2.g9147.t1"/>
    <property type="gene ID" value="ES5_v2.g9147"/>
</dbReference>
<organism evidence="1 2">
    <name type="scientific">Panagrolaimus sp. ES5</name>
    <dbReference type="NCBI Taxonomy" id="591445"/>
    <lineage>
        <taxon>Eukaryota</taxon>
        <taxon>Metazoa</taxon>
        <taxon>Ecdysozoa</taxon>
        <taxon>Nematoda</taxon>
        <taxon>Chromadorea</taxon>
        <taxon>Rhabditida</taxon>
        <taxon>Tylenchina</taxon>
        <taxon>Panagrolaimomorpha</taxon>
        <taxon>Panagrolaimoidea</taxon>
        <taxon>Panagrolaimidae</taxon>
        <taxon>Panagrolaimus</taxon>
    </lineage>
</organism>
<accession>A0AC34GW21</accession>
<evidence type="ECO:0000313" key="2">
    <source>
        <dbReference type="WBParaSite" id="ES5_v2.g9147.t1"/>
    </source>
</evidence>
<dbReference type="Proteomes" id="UP000887579">
    <property type="component" value="Unplaced"/>
</dbReference>
<protein>
    <submittedName>
        <fullName evidence="2">Uncharacterized protein</fullName>
    </submittedName>
</protein>
<name>A0AC34GW21_9BILA</name>
<proteinExistence type="predicted"/>
<evidence type="ECO:0000313" key="1">
    <source>
        <dbReference type="Proteomes" id="UP000887579"/>
    </source>
</evidence>
<reference evidence="2" key="1">
    <citation type="submission" date="2022-11" db="UniProtKB">
        <authorList>
            <consortium name="WormBaseParasite"/>
        </authorList>
    </citation>
    <scope>IDENTIFICATION</scope>
</reference>
<sequence length="75" mass="8901">MYIRMLLEVYTLFCELTILLDKKCMENKKKEEVRKKDKKNKDFLSNKSVSPGVAQKFDRKLNSLSHLFFKSVNVL</sequence>